<sequence length="80" mass="8980">MTKTLQASSACDGIEEKRSVTAYEMAKSGTYRADYPDLHQLSRHLRHATSDDLNINGLLDADMRWRGAVHLKHHTSGKLT</sequence>
<dbReference type="EMBL" id="UYRR01031855">
    <property type="protein sequence ID" value="VDK52971.1"/>
    <property type="molecule type" value="Genomic_DNA"/>
</dbReference>
<evidence type="ECO:0000313" key="2">
    <source>
        <dbReference type="Proteomes" id="UP000267096"/>
    </source>
</evidence>
<gene>
    <name evidence="1" type="ORF">ASIM_LOCUS14639</name>
</gene>
<evidence type="ECO:0000313" key="1">
    <source>
        <dbReference type="EMBL" id="VDK52971.1"/>
    </source>
</evidence>
<reference evidence="1 2" key="2">
    <citation type="submission" date="2018-11" db="EMBL/GenBank/DDBJ databases">
        <authorList>
            <consortium name="Pathogen Informatics"/>
        </authorList>
    </citation>
    <scope>NUCLEOTIDE SEQUENCE [LARGE SCALE GENOMIC DNA]</scope>
</reference>
<evidence type="ECO:0000313" key="3">
    <source>
        <dbReference type="WBParaSite" id="ASIM_0001522901-mRNA-1"/>
    </source>
</evidence>
<accession>A0A0M3K2R6</accession>
<organism evidence="3">
    <name type="scientific">Anisakis simplex</name>
    <name type="common">Herring worm</name>
    <dbReference type="NCBI Taxonomy" id="6269"/>
    <lineage>
        <taxon>Eukaryota</taxon>
        <taxon>Metazoa</taxon>
        <taxon>Ecdysozoa</taxon>
        <taxon>Nematoda</taxon>
        <taxon>Chromadorea</taxon>
        <taxon>Rhabditida</taxon>
        <taxon>Spirurina</taxon>
        <taxon>Ascaridomorpha</taxon>
        <taxon>Ascaridoidea</taxon>
        <taxon>Anisakidae</taxon>
        <taxon>Anisakis</taxon>
        <taxon>Anisakis simplex complex</taxon>
    </lineage>
</organism>
<protein>
    <submittedName>
        <fullName evidence="1 3">Uncharacterized protein</fullName>
    </submittedName>
</protein>
<keyword evidence="2" id="KW-1185">Reference proteome</keyword>
<dbReference type="AlphaFoldDB" id="A0A0M3K2R6"/>
<name>A0A0M3K2R6_ANISI</name>
<dbReference type="WBParaSite" id="ASIM_0001522901-mRNA-1">
    <property type="protein sequence ID" value="ASIM_0001522901-mRNA-1"/>
    <property type="gene ID" value="ASIM_0001522901"/>
</dbReference>
<reference evidence="3" key="1">
    <citation type="submission" date="2017-02" db="UniProtKB">
        <authorList>
            <consortium name="WormBaseParasite"/>
        </authorList>
    </citation>
    <scope>IDENTIFICATION</scope>
</reference>
<proteinExistence type="predicted"/>
<dbReference type="Proteomes" id="UP000267096">
    <property type="component" value="Unassembled WGS sequence"/>
</dbReference>